<dbReference type="HOGENOM" id="CLU_028967_0_1_0"/>
<dbReference type="GO" id="GO:0004847">
    <property type="term" value="F:urea carboxylase activity"/>
    <property type="evidence" value="ECO:0007669"/>
    <property type="project" value="UniProtKB-EC"/>
</dbReference>
<dbReference type="InterPro" id="IPR003778">
    <property type="entry name" value="CT_A_B"/>
</dbReference>
<dbReference type="InterPro" id="IPR029000">
    <property type="entry name" value="Cyclophilin-like_dom_sf"/>
</dbReference>
<keyword evidence="1" id="KW-0547">Nucleotide-binding</keyword>
<evidence type="ECO:0000256" key="3">
    <source>
        <dbReference type="ARBA" id="ARBA00022840"/>
    </source>
</evidence>
<keyword evidence="6" id="KW-1185">Reference proteome</keyword>
<dbReference type="PANTHER" id="PTHR43309">
    <property type="entry name" value="5-OXOPROLINASE SUBUNIT C"/>
    <property type="match status" value="1"/>
</dbReference>
<keyword evidence="2" id="KW-0378">Hydrolase</keyword>
<dbReference type="SMART" id="SM00797">
    <property type="entry name" value="AHS2"/>
    <property type="match status" value="1"/>
</dbReference>
<keyword evidence="5" id="KW-0456">Lyase</keyword>
<evidence type="ECO:0000259" key="4">
    <source>
        <dbReference type="SMART" id="SM00797"/>
    </source>
</evidence>
<keyword evidence="3" id="KW-0067">ATP-binding</keyword>
<proteinExistence type="predicted"/>
<dbReference type="STRING" id="572547.Amico_0497"/>
<dbReference type="AlphaFoldDB" id="D5EDK4"/>
<feature type="domain" description="Carboxyltransferase" evidence="4">
    <location>
        <begin position="24"/>
        <end position="308"/>
    </location>
</feature>
<dbReference type="PANTHER" id="PTHR43309:SF5">
    <property type="entry name" value="5-OXOPROLINASE SUBUNIT C"/>
    <property type="match status" value="1"/>
</dbReference>
<dbReference type="EMBL" id="CP001997">
    <property type="protein sequence ID" value="ADE56636.1"/>
    <property type="molecule type" value="Genomic_DNA"/>
</dbReference>
<accession>D5EDK4</accession>
<evidence type="ECO:0000313" key="5">
    <source>
        <dbReference type="EMBL" id="ADE56636.1"/>
    </source>
</evidence>
<dbReference type="GO" id="GO:0005524">
    <property type="term" value="F:ATP binding"/>
    <property type="evidence" value="ECO:0007669"/>
    <property type="project" value="UniProtKB-KW"/>
</dbReference>
<name>D5EDK4_AMICL</name>
<evidence type="ECO:0000256" key="1">
    <source>
        <dbReference type="ARBA" id="ARBA00022741"/>
    </source>
</evidence>
<dbReference type="InterPro" id="IPR052708">
    <property type="entry name" value="PxpC"/>
</dbReference>
<dbReference type="SUPFAM" id="SSF50891">
    <property type="entry name" value="Cyclophilin-like"/>
    <property type="match status" value="1"/>
</dbReference>
<keyword evidence="5" id="KW-0436">Ligase</keyword>
<dbReference type="Pfam" id="PF02626">
    <property type="entry name" value="CT_A_B"/>
    <property type="match status" value="1"/>
</dbReference>
<organism evidence="5 6">
    <name type="scientific">Aminobacterium colombiense (strain DSM 12261 / ALA-1)</name>
    <dbReference type="NCBI Taxonomy" id="572547"/>
    <lineage>
        <taxon>Bacteria</taxon>
        <taxon>Thermotogati</taxon>
        <taxon>Synergistota</taxon>
        <taxon>Synergistia</taxon>
        <taxon>Synergistales</taxon>
        <taxon>Aminobacteriaceae</taxon>
        <taxon>Aminobacterium</taxon>
    </lineage>
</organism>
<dbReference type="Gene3D" id="2.40.100.10">
    <property type="entry name" value="Cyclophilin-like"/>
    <property type="match status" value="1"/>
</dbReference>
<evidence type="ECO:0000313" key="6">
    <source>
        <dbReference type="Proteomes" id="UP000002366"/>
    </source>
</evidence>
<dbReference type="GO" id="GO:0016829">
    <property type="term" value="F:lyase activity"/>
    <property type="evidence" value="ECO:0007669"/>
    <property type="project" value="UniProtKB-KW"/>
</dbReference>
<dbReference type="NCBIfam" id="TIGR00724">
    <property type="entry name" value="urea_amlyse_rel"/>
    <property type="match status" value="1"/>
</dbReference>
<reference evidence="5 6" key="1">
    <citation type="journal article" date="2010" name="Stand. Genomic Sci.">
        <title>Complete genome sequence of Aminobacterium colombiense type strain (ALA-1).</title>
        <authorList>
            <person name="Chertkov O."/>
            <person name="Sikorski J."/>
            <person name="Brambilla E."/>
            <person name="Lapidus A."/>
            <person name="Copeland A."/>
            <person name="Glavina Del Rio T."/>
            <person name="Nolan M."/>
            <person name="Lucas S."/>
            <person name="Tice H."/>
            <person name="Cheng J.F."/>
            <person name="Han C."/>
            <person name="Detter J.C."/>
            <person name="Bruce D."/>
            <person name="Tapia R."/>
            <person name="Goodwin L."/>
            <person name="Pitluck S."/>
            <person name="Liolios K."/>
            <person name="Ivanova N."/>
            <person name="Mavromatis K."/>
            <person name="Ovchinnikova G."/>
            <person name="Pati A."/>
            <person name="Chen A."/>
            <person name="Palaniappan K."/>
            <person name="Land M."/>
            <person name="Hauser L."/>
            <person name="Chang Y.J."/>
            <person name="Jeffries C.D."/>
            <person name="Spring S."/>
            <person name="Rohde M."/>
            <person name="Goker M."/>
            <person name="Bristow J."/>
            <person name="Eisen J.A."/>
            <person name="Markowitz V."/>
            <person name="Hugenholtz P."/>
            <person name="Kyrpides N.C."/>
            <person name="Klenk H.P."/>
        </authorList>
    </citation>
    <scope>NUCLEOTIDE SEQUENCE [LARGE SCALE GENOMIC DNA]</scope>
    <source>
        <strain evidence="6">DSM 12261 / ALA-1</strain>
    </source>
</reference>
<dbReference type="KEGG" id="aco:Amico_0497"/>
<dbReference type="RefSeq" id="WP_013047902.1">
    <property type="nucleotide sequence ID" value="NC_014011.1"/>
</dbReference>
<dbReference type="OrthoDB" id="9782422at2"/>
<gene>
    <name evidence="5" type="ordered locus">Amico_0497</name>
</gene>
<dbReference type="eggNOG" id="COG1984">
    <property type="taxonomic scope" value="Bacteria"/>
</dbReference>
<dbReference type="Proteomes" id="UP000002366">
    <property type="component" value="Chromosome"/>
</dbReference>
<dbReference type="GO" id="GO:0016787">
    <property type="term" value="F:hydrolase activity"/>
    <property type="evidence" value="ECO:0007669"/>
    <property type="project" value="UniProtKB-KW"/>
</dbReference>
<dbReference type="EC" id="6.3.4.6" evidence="5"/>
<evidence type="ECO:0000256" key="2">
    <source>
        <dbReference type="ARBA" id="ARBA00022801"/>
    </source>
</evidence>
<sequence length="359" mass="38456">MKIKVAQPGMLTTVQDMGRWGFQGKGMPVAGAMDLFALKSGNVMVGNEEGAACLEVTVLGPTLTVIEGEGAVVATGADLGFSINGISYPCNNVLKVGEGDTLSFSGMKGNGCRAYLVFSGGVDVPVVMGSRSTYLRAQIGGVDGRALVKGDIFITGEPHILWRRFVDFQCPVAVLPERRTGRPLRVVLGPQDDAFSPKGIETFFSEPYKITESADRMGYRLKGAVIEHSGGADIISDAIPLGAVQVPGDGQPIVMLADRQTTGGYTKIAVLCSPDIAEIAQYLPGQEIRFQQVSFEEAVSLAKQESDQIIKLRQSVAAWITRIVPPMSECETEILMTSGTWELSVDGETHTVSWESLDY</sequence>
<protein>
    <submittedName>
        <fullName evidence="5">Urea amidolyase related protein</fullName>
        <ecNumber evidence="5">6.3.4.6</ecNumber>
    </submittedName>
</protein>